<feature type="domain" description="Tail specific protease" evidence="2">
    <location>
        <begin position="499"/>
        <end position="709"/>
    </location>
</feature>
<dbReference type="CDD" id="cd07562">
    <property type="entry name" value="Peptidase_S41_TRI"/>
    <property type="match status" value="1"/>
</dbReference>
<evidence type="ECO:0000256" key="1">
    <source>
        <dbReference type="SAM" id="SignalP"/>
    </source>
</evidence>
<dbReference type="Pfam" id="PF03572">
    <property type="entry name" value="Peptidase_S41"/>
    <property type="match status" value="1"/>
</dbReference>
<keyword evidence="1" id="KW-0732">Signal</keyword>
<evidence type="ECO:0000313" key="4">
    <source>
        <dbReference type="Proteomes" id="UP000552864"/>
    </source>
</evidence>
<proteinExistence type="predicted"/>
<comment type="caution">
    <text evidence="3">The sequence shown here is derived from an EMBL/GenBank/DDBJ whole genome shotgun (WGS) entry which is preliminary data.</text>
</comment>
<dbReference type="Gene3D" id="3.30.750.44">
    <property type="match status" value="1"/>
</dbReference>
<gene>
    <name evidence="3" type="ORF">HGH91_22945</name>
</gene>
<organism evidence="3 4">
    <name type="scientific">Chitinophaga eiseniae</name>
    <dbReference type="NCBI Taxonomy" id="634771"/>
    <lineage>
        <taxon>Bacteria</taxon>
        <taxon>Pseudomonadati</taxon>
        <taxon>Bacteroidota</taxon>
        <taxon>Chitinophagia</taxon>
        <taxon>Chitinophagales</taxon>
        <taxon>Chitinophagaceae</taxon>
        <taxon>Chitinophaga</taxon>
    </lineage>
</organism>
<dbReference type="PANTHER" id="PTHR32060">
    <property type="entry name" value="TAIL-SPECIFIC PROTEASE"/>
    <property type="match status" value="1"/>
</dbReference>
<dbReference type="GO" id="GO:0008236">
    <property type="term" value="F:serine-type peptidase activity"/>
    <property type="evidence" value="ECO:0007669"/>
    <property type="project" value="InterPro"/>
</dbReference>
<dbReference type="InterPro" id="IPR005151">
    <property type="entry name" value="Tail-specific_protease"/>
</dbReference>
<name>A0A847SNU7_9BACT</name>
<protein>
    <submittedName>
        <fullName evidence="3">Peptidase S41</fullName>
    </submittedName>
</protein>
<dbReference type="EMBL" id="JABAHZ010000006">
    <property type="protein sequence ID" value="NLR81503.1"/>
    <property type="molecule type" value="Genomic_DNA"/>
</dbReference>
<dbReference type="PANTHER" id="PTHR32060:SF30">
    <property type="entry name" value="CARBOXY-TERMINAL PROCESSING PROTEASE CTPA"/>
    <property type="match status" value="1"/>
</dbReference>
<dbReference type="Gene3D" id="3.90.226.10">
    <property type="entry name" value="2-enoyl-CoA Hydratase, Chain A, domain 1"/>
    <property type="match status" value="1"/>
</dbReference>
<dbReference type="AlphaFoldDB" id="A0A847SNU7"/>
<evidence type="ECO:0000313" key="3">
    <source>
        <dbReference type="EMBL" id="NLR81503.1"/>
    </source>
</evidence>
<dbReference type="GO" id="GO:0007165">
    <property type="term" value="P:signal transduction"/>
    <property type="evidence" value="ECO:0007669"/>
    <property type="project" value="TreeGrafter"/>
</dbReference>
<evidence type="ECO:0000259" key="2">
    <source>
        <dbReference type="SMART" id="SM00245"/>
    </source>
</evidence>
<dbReference type="GO" id="GO:0006508">
    <property type="term" value="P:proteolysis"/>
    <property type="evidence" value="ECO:0007669"/>
    <property type="project" value="InterPro"/>
</dbReference>
<dbReference type="GO" id="GO:0030288">
    <property type="term" value="C:outer membrane-bounded periplasmic space"/>
    <property type="evidence" value="ECO:0007669"/>
    <property type="project" value="TreeGrafter"/>
</dbReference>
<dbReference type="Gene3D" id="2.60.120.260">
    <property type="entry name" value="Galactose-binding domain-like"/>
    <property type="match status" value="1"/>
</dbReference>
<feature type="chain" id="PRO_5032353536" evidence="1">
    <location>
        <begin position="19"/>
        <end position="732"/>
    </location>
</feature>
<dbReference type="Gene3D" id="2.30.42.10">
    <property type="match status" value="1"/>
</dbReference>
<dbReference type="GO" id="GO:0004175">
    <property type="term" value="F:endopeptidase activity"/>
    <property type="evidence" value="ECO:0007669"/>
    <property type="project" value="TreeGrafter"/>
</dbReference>
<reference evidence="3 4" key="1">
    <citation type="submission" date="2020-04" db="EMBL/GenBank/DDBJ databases">
        <authorList>
            <person name="Yin C."/>
        </authorList>
    </citation>
    <scope>NUCLEOTIDE SEQUENCE [LARGE SCALE GENOMIC DNA]</scope>
    <source>
        <strain evidence="3 4">Ak56</strain>
    </source>
</reference>
<keyword evidence="4" id="KW-1185">Reference proteome</keyword>
<dbReference type="RefSeq" id="WP_168741135.1">
    <property type="nucleotide sequence ID" value="NZ_JABAHZ010000006.1"/>
</dbReference>
<dbReference type="SUPFAM" id="SSF52096">
    <property type="entry name" value="ClpP/crotonase"/>
    <property type="match status" value="1"/>
</dbReference>
<accession>A0A847SNU7</accession>
<dbReference type="InterPro" id="IPR036034">
    <property type="entry name" value="PDZ_sf"/>
</dbReference>
<sequence length="732" mass="81311">MKTGFLLLFTMLPLLGTAQSKLTFDGSFEQANAGTGLPDGWMKWGTHYQQYLDTQVVHSGRRSLCLTPGGAKGTNDFGSSAIAIPVAFSGEKITLTGYLKLENVESGVAGLIMRIDDKDNKVQEFNNMQQDKIHGTADWKQYSITLPLPRDAKTLYVGALTNGTGKVWADDLEITVDGKPLSKAPPRNVYKADSDTAFDGGSGIDIPALTPLQARHLEVLGKVWGFLKYYHPAIGNGDYNWDYELFRILPAVLQAGTEAARNGVLLSWVNKLGPAALRKEKKVDDSKLKMLPDLDWIRDEKTLGRDLSVVLENVADMRREDEQYYVQLYPTGNPQFLHENSYSNMLYPDAGFRLLALFRYWNMVQYYFPYKYLVTEGWQPQLAKFIPLFVQAKDVAAYQTALQELIASIHDSHASLYGPNLYIRNRMKSKTLPVRIKFVEEKAMVMKTTDPNLALRKGDVITAINQEAVADIVKRLLPTTSASNYPTQLSRIENYLLLTKDSILTITYERNGEQYTAALPTVPGADNYVRGDQPATSWHMIGNDIGYVYPGLFKNTQMDSVKQAFANTRGMVIDLRCYPSDDMLGSLALYVLPERQTFVKFTTASTTSPGLFTVTYPMSAGGKNKDPYKGKVVILVNETTQSNAEFVTMALRLAPRATVMGSTTAGADGNVSYLALPGGLNSLFTGIGVYYPNGEETQRVGIKPDIIVIPTVKGIRENRDEVLEKALSLIRE</sequence>
<dbReference type="SMART" id="SM00245">
    <property type="entry name" value="TSPc"/>
    <property type="match status" value="1"/>
</dbReference>
<dbReference type="Proteomes" id="UP000552864">
    <property type="component" value="Unassembled WGS sequence"/>
</dbReference>
<feature type="signal peptide" evidence="1">
    <location>
        <begin position="1"/>
        <end position="18"/>
    </location>
</feature>
<dbReference type="InterPro" id="IPR029045">
    <property type="entry name" value="ClpP/crotonase-like_dom_sf"/>
</dbReference>